<dbReference type="PANTHER" id="PTHR24094:SF15">
    <property type="entry name" value="AMP-DEPENDENT SYNTHETASE_LIGASE DOMAIN-CONTAINING PROTEIN-RELATED"/>
    <property type="match status" value="1"/>
</dbReference>
<dbReference type="HOGENOM" id="CLU_043034_1_0_11"/>
<organism evidence="2 3">
    <name type="scientific">Corynebacterium vitaeruminis DSM 20294</name>
    <dbReference type="NCBI Taxonomy" id="1224164"/>
    <lineage>
        <taxon>Bacteria</taxon>
        <taxon>Bacillati</taxon>
        <taxon>Actinomycetota</taxon>
        <taxon>Actinomycetes</taxon>
        <taxon>Mycobacteriales</taxon>
        <taxon>Corynebacteriaceae</taxon>
        <taxon>Corynebacterium</taxon>
    </lineage>
</organism>
<gene>
    <name evidence="2" type="ORF">B843_06085</name>
</gene>
<keyword evidence="3" id="KW-1185">Reference proteome</keyword>
<dbReference type="Pfam" id="PF07510">
    <property type="entry name" value="GmrSD_C"/>
    <property type="match status" value="1"/>
</dbReference>
<reference evidence="2 3" key="1">
    <citation type="submission" date="2013-02" db="EMBL/GenBank/DDBJ databases">
        <title>The complete genome sequence of Corynebacterium vitaeruminis DSM 20294.</title>
        <authorList>
            <person name="Ruckert C."/>
            <person name="Albersmeier A."/>
            <person name="Kalinowski J."/>
        </authorList>
    </citation>
    <scope>NUCLEOTIDE SEQUENCE [LARGE SCALE GENOMIC DNA]</scope>
    <source>
        <strain evidence="3">ATCC 10234</strain>
    </source>
</reference>
<dbReference type="PANTHER" id="PTHR24094">
    <property type="entry name" value="SECRETED PROTEIN"/>
    <property type="match status" value="1"/>
</dbReference>
<dbReference type="InterPro" id="IPR011089">
    <property type="entry name" value="GmrSD_C"/>
</dbReference>
<dbReference type="Proteomes" id="UP000019222">
    <property type="component" value="Chromosome"/>
</dbReference>
<protein>
    <recommendedName>
        <fullName evidence="1">GmrSD restriction endonucleases C-terminal domain-containing protein</fullName>
    </recommendedName>
</protein>
<dbReference type="Gene3D" id="1.10.30.50">
    <property type="match status" value="1"/>
</dbReference>
<evidence type="ECO:0000259" key="1">
    <source>
        <dbReference type="Pfam" id="PF07510"/>
    </source>
</evidence>
<proteinExistence type="predicted"/>
<feature type="domain" description="GmrSD restriction endonucleases C-terminal" evidence="1">
    <location>
        <begin position="80"/>
        <end position="218"/>
    </location>
</feature>
<dbReference type="EMBL" id="CP004353">
    <property type="protein sequence ID" value="AHI22602.1"/>
    <property type="molecule type" value="Genomic_DNA"/>
</dbReference>
<name>W5Y073_9CORY</name>
<accession>W5Y073</accession>
<dbReference type="KEGG" id="cvt:B843_06085"/>
<sequence>MATAVIIALVVVGAALGAAEWSARHESPVVISPTASEDAARLDRLAVQAYDPAAPAYDRSQFGQAWSDDVSVEGGHNGCDTRNDILARDLTGVTFKPGTRNCVVLSGHLSDPYTGQELDFQRGQGTSELVQIDHVVPLADAWYAGASQWSVDKRQDFANDPSNLQATTKEANQAKKAKTADEWLPSNQAYECTYARRIIAVKDGYGLAVTQGEKQALRDALATCGE</sequence>
<dbReference type="AlphaFoldDB" id="W5Y073"/>
<evidence type="ECO:0000313" key="2">
    <source>
        <dbReference type="EMBL" id="AHI22602.1"/>
    </source>
</evidence>
<evidence type="ECO:0000313" key="3">
    <source>
        <dbReference type="Proteomes" id="UP000019222"/>
    </source>
</evidence>
<dbReference type="PATRIC" id="fig|1224164.3.peg.1220"/>
<dbReference type="STRING" id="1224164.B843_06085"/>
<dbReference type="eggNOG" id="COG3513">
    <property type="taxonomic scope" value="Bacteria"/>
</dbReference>